<dbReference type="PANTHER" id="PTHR30204:SF92">
    <property type="entry name" value="HTH-TYPE TRANSCRIPTIONAL REGULATOR ZNTR"/>
    <property type="match status" value="1"/>
</dbReference>
<dbReference type="AlphaFoldDB" id="A0A4R6M7C3"/>
<dbReference type="Proteomes" id="UP000294656">
    <property type="component" value="Unassembled WGS sequence"/>
</dbReference>
<dbReference type="NCBIfam" id="NF007069">
    <property type="entry name" value="PRK09514.1"/>
    <property type="match status" value="1"/>
</dbReference>
<keyword evidence="1" id="KW-0238">DNA-binding</keyword>
<proteinExistence type="predicted"/>
<evidence type="ECO:0000259" key="2">
    <source>
        <dbReference type="PROSITE" id="PS50937"/>
    </source>
</evidence>
<dbReference type="PROSITE" id="PS00552">
    <property type="entry name" value="HTH_MERR_1"/>
    <property type="match status" value="1"/>
</dbReference>
<dbReference type="EMBL" id="SNXC01000012">
    <property type="protein sequence ID" value="TDO97318.1"/>
    <property type="molecule type" value="Genomic_DNA"/>
</dbReference>
<dbReference type="CDD" id="cd04770">
    <property type="entry name" value="HTH_HMRTR"/>
    <property type="match status" value="1"/>
</dbReference>
<name>A0A4R6M7C3_9GAMM</name>
<dbReference type="InterPro" id="IPR047057">
    <property type="entry name" value="MerR_fam"/>
</dbReference>
<dbReference type="InterPro" id="IPR011788">
    <property type="entry name" value="ZntR"/>
</dbReference>
<dbReference type="SUPFAM" id="SSF46955">
    <property type="entry name" value="Putative DNA-binding domain"/>
    <property type="match status" value="1"/>
</dbReference>
<dbReference type="NCBIfam" id="TIGR02043">
    <property type="entry name" value="ZntR"/>
    <property type="match status" value="1"/>
</dbReference>
<dbReference type="InterPro" id="IPR009061">
    <property type="entry name" value="DNA-bd_dom_put_sf"/>
</dbReference>
<keyword evidence="4" id="KW-1185">Reference proteome</keyword>
<dbReference type="GO" id="GO:0003677">
    <property type="term" value="F:DNA binding"/>
    <property type="evidence" value="ECO:0007669"/>
    <property type="project" value="UniProtKB-KW"/>
</dbReference>
<dbReference type="PROSITE" id="PS50937">
    <property type="entry name" value="HTH_MERR_2"/>
    <property type="match status" value="1"/>
</dbReference>
<reference evidence="3 4" key="1">
    <citation type="submission" date="2019-03" db="EMBL/GenBank/DDBJ databases">
        <title>Genomic Encyclopedia of Type Strains, Phase III (KMG-III): the genomes of soil and plant-associated and newly described type strains.</title>
        <authorList>
            <person name="Whitman W."/>
        </authorList>
    </citation>
    <scope>NUCLEOTIDE SEQUENCE [LARGE SCALE GENOMIC DNA]</scope>
    <source>
        <strain evidence="3 4">CECT 7378</strain>
    </source>
</reference>
<dbReference type="GO" id="GO:0008270">
    <property type="term" value="F:zinc ion binding"/>
    <property type="evidence" value="ECO:0007669"/>
    <property type="project" value="InterPro"/>
</dbReference>
<dbReference type="PANTHER" id="PTHR30204">
    <property type="entry name" value="REDOX-CYCLING DRUG-SENSING TRANSCRIPTIONAL ACTIVATOR SOXR"/>
    <property type="match status" value="1"/>
</dbReference>
<protein>
    <submittedName>
        <fullName evidence="3">MerR family transcriptional regulator</fullName>
    </submittedName>
</protein>
<feature type="domain" description="HTH merR-type" evidence="2">
    <location>
        <begin position="1"/>
        <end position="71"/>
    </location>
</feature>
<dbReference type="InterPro" id="IPR000551">
    <property type="entry name" value="MerR-type_HTH_dom"/>
</dbReference>
<sequence>MDYQIGALAKRLGVSADTLRFYEKNGLLAPSKRSESGYRLYSDKDQQTLSFILRAKSVGFSLAEIKELISLDQNKVDFACGDVKELVDLKRAQIQTKISELQAFERSLKVLSDACCGGDESALNCSILQTLEDDGGLYGISK</sequence>
<dbReference type="Gene3D" id="1.10.1660.10">
    <property type="match status" value="1"/>
</dbReference>
<dbReference type="GO" id="GO:0006351">
    <property type="term" value="P:DNA-templated transcription"/>
    <property type="evidence" value="ECO:0007669"/>
    <property type="project" value="InterPro"/>
</dbReference>
<evidence type="ECO:0000313" key="3">
    <source>
        <dbReference type="EMBL" id="TDO97318.1"/>
    </source>
</evidence>
<evidence type="ECO:0000313" key="4">
    <source>
        <dbReference type="Proteomes" id="UP000294656"/>
    </source>
</evidence>
<dbReference type="GO" id="GO:0003700">
    <property type="term" value="F:DNA-binding transcription factor activity"/>
    <property type="evidence" value="ECO:0007669"/>
    <property type="project" value="InterPro"/>
</dbReference>
<organism evidence="3 4">
    <name type="scientific">Marinomonas balearica</name>
    <dbReference type="NCBI Taxonomy" id="491947"/>
    <lineage>
        <taxon>Bacteria</taxon>
        <taxon>Pseudomonadati</taxon>
        <taxon>Pseudomonadota</taxon>
        <taxon>Gammaproteobacteria</taxon>
        <taxon>Oceanospirillales</taxon>
        <taxon>Oceanospirillaceae</taxon>
        <taxon>Marinomonas</taxon>
    </lineage>
</organism>
<dbReference type="OrthoDB" id="9808480at2"/>
<gene>
    <name evidence="3" type="ORF">DFP79_2135</name>
</gene>
<dbReference type="SMART" id="SM00422">
    <property type="entry name" value="HTH_MERR"/>
    <property type="match status" value="1"/>
</dbReference>
<comment type="caution">
    <text evidence="3">The sequence shown here is derived from an EMBL/GenBank/DDBJ whole genome shotgun (WGS) entry which is preliminary data.</text>
</comment>
<dbReference type="RefSeq" id="WP_133503902.1">
    <property type="nucleotide sequence ID" value="NZ_SNXC01000012.1"/>
</dbReference>
<dbReference type="Pfam" id="PF13411">
    <property type="entry name" value="MerR_1"/>
    <property type="match status" value="1"/>
</dbReference>
<evidence type="ECO:0000256" key="1">
    <source>
        <dbReference type="ARBA" id="ARBA00023125"/>
    </source>
</evidence>
<accession>A0A4R6M7C3</accession>
<dbReference type="PRINTS" id="PR00040">
    <property type="entry name" value="HTHMERR"/>
</dbReference>